<dbReference type="Proteomes" id="UP000799438">
    <property type="component" value="Unassembled WGS sequence"/>
</dbReference>
<dbReference type="EMBL" id="ML995476">
    <property type="protein sequence ID" value="KAF2146126.1"/>
    <property type="molecule type" value="Genomic_DNA"/>
</dbReference>
<keyword evidence="3" id="KW-0132">Cell division</keyword>
<protein>
    <recommendedName>
        <fullName evidence="11">Cohesin loading factor</fullName>
    </recommendedName>
</protein>
<evidence type="ECO:0000256" key="1">
    <source>
        <dbReference type="ARBA" id="ARBA00004123"/>
    </source>
</evidence>
<evidence type="ECO:0008006" key="11">
    <source>
        <dbReference type="Google" id="ProtNLM"/>
    </source>
</evidence>
<dbReference type="GO" id="GO:0051301">
    <property type="term" value="P:cell division"/>
    <property type="evidence" value="ECO:0007669"/>
    <property type="project" value="UniProtKB-KW"/>
</dbReference>
<gene>
    <name evidence="9" type="ORF">K452DRAFT_219688</name>
</gene>
<accession>A0A6A6BPV8</accession>
<feature type="compositionally biased region" description="Pro residues" evidence="8">
    <location>
        <begin position="16"/>
        <end position="28"/>
    </location>
</feature>
<reference evidence="9" key="1">
    <citation type="journal article" date="2020" name="Stud. Mycol.">
        <title>101 Dothideomycetes genomes: a test case for predicting lifestyles and emergence of pathogens.</title>
        <authorList>
            <person name="Haridas S."/>
            <person name="Albert R."/>
            <person name="Binder M."/>
            <person name="Bloem J."/>
            <person name="Labutti K."/>
            <person name="Salamov A."/>
            <person name="Andreopoulos B."/>
            <person name="Baker S."/>
            <person name="Barry K."/>
            <person name="Bills G."/>
            <person name="Bluhm B."/>
            <person name="Cannon C."/>
            <person name="Castanera R."/>
            <person name="Culley D."/>
            <person name="Daum C."/>
            <person name="Ezra D."/>
            <person name="Gonzalez J."/>
            <person name="Henrissat B."/>
            <person name="Kuo A."/>
            <person name="Liang C."/>
            <person name="Lipzen A."/>
            <person name="Lutzoni F."/>
            <person name="Magnuson J."/>
            <person name="Mondo S."/>
            <person name="Nolan M."/>
            <person name="Ohm R."/>
            <person name="Pangilinan J."/>
            <person name="Park H.-J."/>
            <person name="Ramirez L."/>
            <person name="Alfaro M."/>
            <person name="Sun H."/>
            <person name="Tritt A."/>
            <person name="Yoshinaga Y."/>
            <person name="Zwiers L.-H."/>
            <person name="Turgeon B."/>
            <person name="Goodwin S."/>
            <person name="Spatafora J."/>
            <person name="Crous P."/>
            <person name="Grigoriev I."/>
        </authorList>
    </citation>
    <scope>NUCLEOTIDE SEQUENCE</scope>
    <source>
        <strain evidence="9">CBS 121167</strain>
    </source>
</reference>
<evidence type="ECO:0000256" key="6">
    <source>
        <dbReference type="ARBA" id="ARBA00023242"/>
    </source>
</evidence>
<evidence type="ECO:0000256" key="2">
    <source>
        <dbReference type="ARBA" id="ARBA00008585"/>
    </source>
</evidence>
<dbReference type="InterPro" id="IPR019440">
    <property type="entry name" value="MAU2"/>
</dbReference>
<evidence type="ECO:0000256" key="3">
    <source>
        <dbReference type="ARBA" id="ARBA00022618"/>
    </source>
</evidence>
<evidence type="ECO:0000256" key="7">
    <source>
        <dbReference type="ARBA" id="ARBA00023306"/>
    </source>
</evidence>
<evidence type="ECO:0000256" key="8">
    <source>
        <dbReference type="SAM" id="MobiDB-lite"/>
    </source>
</evidence>
<dbReference type="GO" id="GO:0007059">
    <property type="term" value="P:chromosome segregation"/>
    <property type="evidence" value="ECO:0007669"/>
    <property type="project" value="UniProtKB-KW"/>
</dbReference>
<keyword evidence="10" id="KW-1185">Reference proteome</keyword>
<dbReference type="GeneID" id="54293920"/>
<comment type="similarity">
    <text evidence="2">Belongs to the SCC4/mau-2 family.</text>
</comment>
<dbReference type="GO" id="GO:0007064">
    <property type="term" value="P:mitotic sister chromatid cohesion"/>
    <property type="evidence" value="ECO:0007669"/>
    <property type="project" value="InterPro"/>
</dbReference>
<dbReference type="PANTHER" id="PTHR21394">
    <property type="entry name" value="MAU2 CHROMATID COHESION FACTOR HOMOLOG"/>
    <property type="match status" value="1"/>
</dbReference>
<keyword evidence="7" id="KW-0131">Cell cycle</keyword>
<keyword evidence="4" id="KW-0498">Mitosis</keyword>
<feature type="region of interest" description="Disordered" evidence="8">
    <location>
        <begin position="1"/>
        <end position="41"/>
    </location>
</feature>
<dbReference type="OrthoDB" id="5565328at2759"/>
<keyword evidence="6" id="KW-0539">Nucleus</keyword>
<organism evidence="9 10">
    <name type="scientific">Aplosporella prunicola CBS 121167</name>
    <dbReference type="NCBI Taxonomy" id="1176127"/>
    <lineage>
        <taxon>Eukaryota</taxon>
        <taxon>Fungi</taxon>
        <taxon>Dikarya</taxon>
        <taxon>Ascomycota</taxon>
        <taxon>Pezizomycotina</taxon>
        <taxon>Dothideomycetes</taxon>
        <taxon>Dothideomycetes incertae sedis</taxon>
        <taxon>Botryosphaeriales</taxon>
        <taxon>Aplosporellaceae</taxon>
        <taxon>Aplosporella</taxon>
    </lineage>
</organism>
<sequence length="686" mass="76349">MPTSAFHPHHSRQYAPTPPQVATPPRQAPLPKLTATPRQTPTVEVRIPQPAPASLDHTQLLLSLADEYIAAAHSIGSRVALARPEAEEDKYYKLMATGLGCMESVLKNFRLHPRMEATLVLKYAGLLYQETDNALEVETILSRGITLCERHRLIDLKYSMQHLLARVLFKTNHSAALKSIDNVLRVAEAYNHIVWIYAFRFLRASLSMKSGLHGELLSAQNNLRNVASIAEKQGDSAVYVAASAIEAMVHLHILNSDSVEQAQRAIASARSLQLQLSTRELGQIVALLDLVDLACNLRTYKPDQAVAKMRDMQAIMDSAVNGDNGRDDGSFAILIQRTTGGQTTASTGGIFRKYADGRDMLTVSWMRRRDLWTLGYFVSGVTALLKNPTEDKAESYLREGLKLTRESLNKPDLTPVSVQGACERMEWHLLLDWHLRMHQAFLACNKSDWRSARSHIASLSNTIPQPFNEQRKSMERFVTYLNGVVEQGTGNIEAALEQFQLLRNYRSTGRDAQADLSILASMNSLLILRDPRHPKHDQADDLLRSLEPQCLTHPSKSIISAFYLLRAISHSKESSIIKMKQCIQQALHAAKSVSNNQLLCISMNYMTAMFFTNIIGEQAEKSAKAGRSLAKRAGNSLWTCVADGMLAGTYDKHGNVEGAAWTRHEAEQLIPTLPEPLKQAQYPSGV</sequence>
<comment type="subcellular location">
    <subcellularLocation>
        <location evidence="1">Nucleus</location>
    </subcellularLocation>
</comment>
<keyword evidence="5" id="KW-0159">Chromosome partition</keyword>
<proteinExistence type="inferred from homology"/>
<name>A0A6A6BPV8_9PEZI</name>
<dbReference type="Pfam" id="PF10345">
    <property type="entry name" value="Cohesin_load"/>
    <property type="match status" value="1"/>
</dbReference>
<evidence type="ECO:0000313" key="9">
    <source>
        <dbReference type="EMBL" id="KAF2146126.1"/>
    </source>
</evidence>
<dbReference type="AlphaFoldDB" id="A0A6A6BPV8"/>
<dbReference type="RefSeq" id="XP_033401838.1">
    <property type="nucleotide sequence ID" value="XM_033536424.1"/>
</dbReference>
<dbReference type="GO" id="GO:0005634">
    <property type="term" value="C:nucleus"/>
    <property type="evidence" value="ECO:0007669"/>
    <property type="project" value="UniProtKB-SubCell"/>
</dbReference>
<evidence type="ECO:0000313" key="10">
    <source>
        <dbReference type="Proteomes" id="UP000799438"/>
    </source>
</evidence>
<evidence type="ECO:0000256" key="5">
    <source>
        <dbReference type="ARBA" id="ARBA00022829"/>
    </source>
</evidence>
<evidence type="ECO:0000256" key="4">
    <source>
        <dbReference type="ARBA" id="ARBA00022776"/>
    </source>
</evidence>